<keyword evidence="2" id="KW-1185">Reference proteome</keyword>
<name>A0A9Q8SK97_9PEZI</name>
<dbReference type="EMBL" id="CP019474">
    <property type="protein sequence ID" value="UQC78934.1"/>
    <property type="molecule type" value="Genomic_DNA"/>
</dbReference>
<proteinExistence type="predicted"/>
<reference evidence="1" key="1">
    <citation type="journal article" date="2021" name="Mol. Plant Microbe Interact.">
        <title>Complete Genome Sequence of the Plant-Pathogenic Fungus Colletotrichum lupini.</title>
        <authorList>
            <person name="Baroncelli R."/>
            <person name="Pensec F."/>
            <person name="Da Lio D."/>
            <person name="Boufleur T."/>
            <person name="Vicente I."/>
            <person name="Sarrocco S."/>
            <person name="Picot A."/>
            <person name="Baraldi E."/>
            <person name="Sukno S."/>
            <person name="Thon M."/>
            <person name="Le Floch G."/>
        </authorList>
    </citation>
    <scope>NUCLEOTIDE SEQUENCE</scope>
    <source>
        <strain evidence="1">IMI 504893</strain>
    </source>
</reference>
<sequence>MPMSKSSRCSGWEVRLAEERRRTPTGLTNPYAIDELSDLGENKQHELDEATQLVLKGFTPSQRTFAVDIS</sequence>
<organism evidence="1 2">
    <name type="scientific">Colletotrichum lupini</name>
    <dbReference type="NCBI Taxonomy" id="145971"/>
    <lineage>
        <taxon>Eukaryota</taxon>
        <taxon>Fungi</taxon>
        <taxon>Dikarya</taxon>
        <taxon>Ascomycota</taxon>
        <taxon>Pezizomycotina</taxon>
        <taxon>Sordariomycetes</taxon>
        <taxon>Hypocreomycetidae</taxon>
        <taxon>Glomerellales</taxon>
        <taxon>Glomerellaceae</taxon>
        <taxon>Colletotrichum</taxon>
        <taxon>Colletotrichum acutatum species complex</taxon>
    </lineage>
</organism>
<accession>A0A9Q8SK97</accession>
<dbReference type="GeneID" id="73338435"/>
<gene>
    <name evidence="1" type="ORF">CLUP02_04413</name>
</gene>
<dbReference type="Proteomes" id="UP000830671">
    <property type="component" value="Chromosome 2"/>
</dbReference>
<dbReference type="RefSeq" id="XP_049140568.1">
    <property type="nucleotide sequence ID" value="XM_049283425.1"/>
</dbReference>
<dbReference type="AlphaFoldDB" id="A0A9Q8SK97"/>
<protein>
    <submittedName>
        <fullName evidence="1">Uncharacterized protein</fullName>
    </submittedName>
</protein>
<dbReference type="KEGG" id="clup:CLUP02_04413"/>
<evidence type="ECO:0000313" key="1">
    <source>
        <dbReference type="EMBL" id="UQC78934.1"/>
    </source>
</evidence>
<evidence type="ECO:0000313" key="2">
    <source>
        <dbReference type="Proteomes" id="UP000830671"/>
    </source>
</evidence>